<dbReference type="RefSeq" id="XP_070896450.1">
    <property type="nucleotide sequence ID" value="XM_071046289.1"/>
</dbReference>
<name>A0ABR4JYG2_9EURO</name>
<evidence type="ECO:0000256" key="1">
    <source>
        <dbReference type="SAM" id="MobiDB-lite"/>
    </source>
</evidence>
<evidence type="ECO:0000313" key="3">
    <source>
        <dbReference type="EMBL" id="KAL2845093.1"/>
    </source>
</evidence>
<dbReference type="EMBL" id="JBFXLR010000038">
    <property type="protein sequence ID" value="KAL2845093.1"/>
    <property type="molecule type" value="Genomic_DNA"/>
</dbReference>
<dbReference type="Proteomes" id="UP001610444">
    <property type="component" value="Unassembled WGS sequence"/>
</dbReference>
<proteinExistence type="predicted"/>
<dbReference type="Pfam" id="PF25545">
    <property type="entry name" value="DUF7924"/>
    <property type="match status" value="1"/>
</dbReference>
<evidence type="ECO:0000259" key="2">
    <source>
        <dbReference type="Pfam" id="PF25545"/>
    </source>
</evidence>
<dbReference type="GeneID" id="98161453"/>
<sequence>MDANENSRQHGGRPRGIVKKPRPQGYKKGYQKGTTQEQTRLGPAIHYWLRKDGWPDTLFQLGPDNALRLLADRTRSASTLSAAKESPYADEACEDFLLSMNINRTTTRTARGGVHCNVRPSIQERRLGDPDSCQGGDRIPDRAAGLCGDVRGRVPFKSLIDGIRMHWEGDGSVALDESQFRLPPPQPDHSVGFSLNAFTKAQLGKLQPFLGGDSRAEGSYFKGVNGMLFPFLRNKD</sequence>
<gene>
    <name evidence="3" type="ORF">BJX68DRAFT_269279</name>
</gene>
<feature type="region of interest" description="Disordered" evidence="1">
    <location>
        <begin position="1"/>
        <end position="38"/>
    </location>
</feature>
<feature type="domain" description="DUF7924" evidence="2">
    <location>
        <begin position="156"/>
        <end position="232"/>
    </location>
</feature>
<comment type="caution">
    <text evidence="3">The sequence shown here is derived from an EMBL/GenBank/DDBJ whole genome shotgun (WGS) entry which is preliminary data.</text>
</comment>
<feature type="compositionally biased region" description="Basic residues" evidence="1">
    <location>
        <begin position="10"/>
        <end position="22"/>
    </location>
</feature>
<reference evidence="3 4" key="1">
    <citation type="submission" date="2024-07" db="EMBL/GenBank/DDBJ databases">
        <title>Section-level genome sequencing and comparative genomics of Aspergillus sections Usti and Cavernicolus.</title>
        <authorList>
            <consortium name="Lawrence Berkeley National Laboratory"/>
            <person name="Nybo J.L."/>
            <person name="Vesth T.C."/>
            <person name="Theobald S."/>
            <person name="Frisvad J.C."/>
            <person name="Larsen T.O."/>
            <person name="Kjaerboelling I."/>
            <person name="Rothschild-Mancinelli K."/>
            <person name="Lyhne E.K."/>
            <person name="Kogle M.E."/>
            <person name="Barry K."/>
            <person name="Clum A."/>
            <person name="Na H."/>
            <person name="Ledsgaard L."/>
            <person name="Lin J."/>
            <person name="Lipzen A."/>
            <person name="Kuo A."/>
            <person name="Riley R."/>
            <person name="Mondo S."/>
            <person name="LaButti K."/>
            <person name="Haridas S."/>
            <person name="Pangalinan J."/>
            <person name="Salamov A.A."/>
            <person name="Simmons B.A."/>
            <person name="Magnuson J.K."/>
            <person name="Chen J."/>
            <person name="Drula E."/>
            <person name="Henrissat B."/>
            <person name="Wiebenga A."/>
            <person name="Lubbers R.J."/>
            <person name="Gomes A.C."/>
            <person name="Macurrencykelacurrency M.R."/>
            <person name="Stajich J."/>
            <person name="Grigoriev I.V."/>
            <person name="Mortensen U.H."/>
            <person name="De vries R.P."/>
            <person name="Baker S.E."/>
            <person name="Andersen M.R."/>
        </authorList>
    </citation>
    <scope>NUCLEOTIDE SEQUENCE [LARGE SCALE GENOMIC DNA]</scope>
    <source>
        <strain evidence="3 4">CBS 756.74</strain>
    </source>
</reference>
<organism evidence="3 4">
    <name type="scientific">Aspergillus pseudodeflectus</name>
    <dbReference type="NCBI Taxonomy" id="176178"/>
    <lineage>
        <taxon>Eukaryota</taxon>
        <taxon>Fungi</taxon>
        <taxon>Dikarya</taxon>
        <taxon>Ascomycota</taxon>
        <taxon>Pezizomycotina</taxon>
        <taxon>Eurotiomycetes</taxon>
        <taxon>Eurotiomycetidae</taxon>
        <taxon>Eurotiales</taxon>
        <taxon>Aspergillaceae</taxon>
        <taxon>Aspergillus</taxon>
        <taxon>Aspergillus subgen. Nidulantes</taxon>
    </lineage>
</organism>
<evidence type="ECO:0000313" key="4">
    <source>
        <dbReference type="Proteomes" id="UP001610444"/>
    </source>
</evidence>
<protein>
    <recommendedName>
        <fullName evidence="2">DUF7924 domain-containing protein</fullName>
    </recommendedName>
</protein>
<dbReference type="InterPro" id="IPR057684">
    <property type="entry name" value="DUF7924"/>
</dbReference>
<accession>A0ABR4JYG2</accession>
<keyword evidence="4" id="KW-1185">Reference proteome</keyword>